<dbReference type="OrthoDB" id="5609383at2"/>
<feature type="chain" id="PRO_5009116510" description="Lipoprotein" evidence="1">
    <location>
        <begin position="29"/>
        <end position="183"/>
    </location>
</feature>
<accession>A0A1E2RX17</accession>
<comment type="caution">
    <text evidence="2">The sequence shown here is derived from an EMBL/GenBank/DDBJ whole genome shotgun (WGS) entry which is preliminary data.</text>
</comment>
<organism evidence="2 3">
    <name type="scientific">Methyloligella halotolerans</name>
    <dbReference type="NCBI Taxonomy" id="1177755"/>
    <lineage>
        <taxon>Bacteria</taxon>
        <taxon>Pseudomonadati</taxon>
        <taxon>Pseudomonadota</taxon>
        <taxon>Alphaproteobacteria</taxon>
        <taxon>Hyphomicrobiales</taxon>
        <taxon>Hyphomicrobiaceae</taxon>
        <taxon>Methyloligella</taxon>
    </lineage>
</organism>
<reference evidence="2 3" key="1">
    <citation type="submission" date="2016-07" db="EMBL/GenBank/DDBJ databases">
        <title>Draft genome sequence of Methyloligella halotolerans C2T (VKM B-2706T=CCUG 61687T=DSM 25045T), a halotolerant polyhydroxybutyrate accumulating methylotroph.</title>
        <authorList>
            <person name="Vasilenko O.V."/>
            <person name="Doronina N.V."/>
            <person name="Poroshina M.N."/>
            <person name="Tarlachkov S.V."/>
            <person name="Trotsenko Y.A."/>
        </authorList>
    </citation>
    <scope>NUCLEOTIDE SEQUENCE [LARGE SCALE GENOMIC DNA]</scope>
    <source>
        <strain evidence="2 3">VKM B-2706</strain>
    </source>
</reference>
<evidence type="ECO:0008006" key="4">
    <source>
        <dbReference type="Google" id="ProtNLM"/>
    </source>
</evidence>
<protein>
    <recommendedName>
        <fullName evidence="4">Lipoprotein</fullName>
    </recommendedName>
</protein>
<evidence type="ECO:0000313" key="3">
    <source>
        <dbReference type="Proteomes" id="UP000095087"/>
    </source>
</evidence>
<dbReference type="EMBL" id="MASI01000006">
    <property type="protein sequence ID" value="ODA66670.1"/>
    <property type="molecule type" value="Genomic_DNA"/>
</dbReference>
<dbReference type="RefSeq" id="WP_083226707.1">
    <property type="nucleotide sequence ID" value="NZ_MASI01000006.1"/>
</dbReference>
<name>A0A1E2RX17_9HYPH</name>
<dbReference type="STRING" id="1177755.A7A08_02438"/>
<dbReference type="Proteomes" id="UP000095087">
    <property type="component" value="Unassembled WGS sequence"/>
</dbReference>
<evidence type="ECO:0000313" key="2">
    <source>
        <dbReference type="EMBL" id="ODA66670.1"/>
    </source>
</evidence>
<keyword evidence="3" id="KW-1185">Reference proteome</keyword>
<proteinExistence type="predicted"/>
<feature type="signal peptide" evidence="1">
    <location>
        <begin position="1"/>
        <end position="28"/>
    </location>
</feature>
<keyword evidence="1" id="KW-0732">Signal</keyword>
<dbReference type="AlphaFoldDB" id="A0A1E2RX17"/>
<gene>
    <name evidence="2" type="ORF">A7A08_02438</name>
</gene>
<evidence type="ECO:0000256" key="1">
    <source>
        <dbReference type="SAM" id="SignalP"/>
    </source>
</evidence>
<dbReference type="PROSITE" id="PS51257">
    <property type="entry name" value="PROKAR_LIPOPROTEIN"/>
    <property type="match status" value="1"/>
</dbReference>
<sequence length="183" mass="20163">MRATAQLGRGVRLAATWTMLCAMLPLLGACGDEVSAPKQAEEIPTDSTQSKTLAKTGWLTVHDKISPAQWLASREAGHDVELEDPRVKALHKKLQDAKSVFGTPYRMTANRAVQLEEMIDKEGWEHEDAAELITTFTEIGVSKTSGEGFGQLAQAYFQLRKQGLSRDEALQYIQDEAKETSGQ</sequence>